<keyword evidence="3" id="KW-0507">mRNA processing</keyword>
<evidence type="ECO:0000259" key="13">
    <source>
        <dbReference type="SMART" id="SM00889"/>
    </source>
</evidence>
<evidence type="ECO:0000256" key="8">
    <source>
        <dbReference type="ARBA" id="ARBA00023242"/>
    </source>
</evidence>
<dbReference type="InterPro" id="IPR005517">
    <property type="entry name" value="Transl_elong_EFG/EF2_IV"/>
</dbReference>
<keyword evidence="4" id="KW-0747">Spliceosome</keyword>
<dbReference type="CDD" id="cd04098">
    <property type="entry name" value="eEF2_C_snRNP"/>
    <property type="match status" value="1"/>
</dbReference>
<dbReference type="FunFam" id="3.30.70.240:FF:000004">
    <property type="entry name" value="116 kDa U5 small nuclear ribonucleoprotein"/>
    <property type="match status" value="1"/>
</dbReference>
<dbReference type="InterPro" id="IPR031950">
    <property type="entry name" value="EFTUD2_N"/>
</dbReference>
<dbReference type="EMBL" id="BLKM01010103">
    <property type="protein sequence ID" value="GFG29245.1"/>
    <property type="molecule type" value="Genomic_DNA"/>
</dbReference>
<evidence type="ECO:0000256" key="3">
    <source>
        <dbReference type="ARBA" id="ARBA00022664"/>
    </source>
</evidence>
<dbReference type="CDD" id="cd16264">
    <property type="entry name" value="snRNP_III"/>
    <property type="match status" value="1"/>
</dbReference>
<dbReference type="GO" id="GO:0030623">
    <property type="term" value="F:U5 snRNA binding"/>
    <property type="evidence" value="ECO:0007669"/>
    <property type="project" value="TreeGrafter"/>
</dbReference>
<dbReference type="Pfam" id="PF03144">
    <property type="entry name" value="GTP_EFTU_D2"/>
    <property type="match status" value="1"/>
</dbReference>
<keyword evidence="6" id="KW-0342">GTP-binding</keyword>
<dbReference type="PANTHER" id="PTHR42908:SF6">
    <property type="entry name" value="116 KDA U5 SMALL NUCLEAR RIBONUCLEOPROTEIN COMPONENT"/>
    <property type="match status" value="1"/>
</dbReference>
<reference evidence="15" key="1">
    <citation type="submission" date="2020-01" db="EMBL/GenBank/DDBJ databases">
        <title>Draft genome sequence of the Termite Coptotermes fromosanus.</title>
        <authorList>
            <person name="Itakura S."/>
            <person name="Yosikawa Y."/>
            <person name="Umezawa K."/>
        </authorList>
    </citation>
    <scope>NUCLEOTIDE SEQUENCE [LARGE SCALE GENOMIC DNA]</scope>
</reference>
<dbReference type="SMART" id="SM00838">
    <property type="entry name" value="EFG_C"/>
    <property type="match status" value="1"/>
</dbReference>
<dbReference type="InterPro" id="IPR035655">
    <property type="entry name" value="U5-116kDa_C"/>
</dbReference>
<evidence type="ECO:0000313" key="15">
    <source>
        <dbReference type="Proteomes" id="UP000502823"/>
    </source>
</evidence>
<gene>
    <name evidence="14" type="ORF">Cfor_11399</name>
</gene>
<keyword evidence="8" id="KW-0539">Nucleus</keyword>
<dbReference type="FunFam" id="3.90.1430.10:FF:000001">
    <property type="entry name" value="116 kDa U5 small nuclear ribonucleoprotein component"/>
    <property type="match status" value="1"/>
</dbReference>
<dbReference type="AlphaFoldDB" id="A0A6L2PFA7"/>
<dbReference type="GO" id="GO:0000398">
    <property type="term" value="P:mRNA splicing, via spliceosome"/>
    <property type="evidence" value="ECO:0007669"/>
    <property type="project" value="TreeGrafter"/>
</dbReference>
<dbReference type="GO" id="GO:0005829">
    <property type="term" value="C:cytosol"/>
    <property type="evidence" value="ECO:0007669"/>
    <property type="project" value="TreeGrafter"/>
</dbReference>
<dbReference type="InterPro" id="IPR027417">
    <property type="entry name" value="P-loop_NTPase"/>
</dbReference>
<dbReference type="InterPro" id="IPR014721">
    <property type="entry name" value="Ribsml_uS5_D2-typ_fold_subgr"/>
</dbReference>
<comment type="caution">
    <text evidence="14">The sequence shown here is derived from an EMBL/GenBank/DDBJ whole genome shotgun (WGS) entry which is preliminary data.</text>
</comment>
<dbReference type="InterPro" id="IPR000795">
    <property type="entry name" value="T_Tr_GTP-bd_dom"/>
</dbReference>
<dbReference type="SUPFAM" id="SSF52540">
    <property type="entry name" value="P-loop containing nucleoside triphosphate hydrolases"/>
    <property type="match status" value="1"/>
</dbReference>
<dbReference type="InterPro" id="IPR035647">
    <property type="entry name" value="EFG_III/V"/>
</dbReference>
<dbReference type="SUPFAM" id="SSF54211">
    <property type="entry name" value="Ribosomal protein S5 domain 2-like"/>
    <property type="match status" value="1"/>
</dbReference>
<feature type="domain" description="Elongation factor EFG" evidence="12">
    <location>
        <begin position="951"/>
        <end position="1040"/>
    </location>
</feature>
<dbReference type="InterPro" id="IPR000640">
    <property type="entry name" value="EFG_V-like"/>
</dbReference>
<dbReference type="Gene3D" id="2.40.30.10">
    <property type="entry name" value="Translation factors"/>
    <property type="match status" value="1"/>
</dbReference>
<evidence type="ECO:0000256" key="10">
    <source>
        <dbReference type="ARBA" id="ARBA00045974"/>
    </source>
</evidence>
<dbReference type="FunFam" id="3.30.70.870:FF:000002">
    <property type="entry name" value="Translation elongation factor 2"/>
    <property type="match status" value="1"/>
</dbReference>
<dbReference type="InterPro" id="IPR041095">
    <property type="entry name" value="EFG_II"/>
</dbReference>
<comment type="function">
    <text evidence="10">Required for pre-mRNA splicing as component of the spliceosome, including pre-catalytic, catalytic and post-catalytic spliceosomal complexes. Component of the U5 snRNP and the U4/U6-U5 tri-snRNP complex, a building block of the spliceosome. As a component of the minor spliceosome, involved in the splicing of U12-type introns in pre-mRNAs.</text>
</comment>
<dbReference type="PANTHER" id="PTHR42908">
    <property type="entry name" value="TRANSLATION ELONGATION FACTOR-RELATED"/>
    <property type="match status" value="1"/>
</dbReference>
<feature type="region of interest" description="Disordered" evidence="11">
    <location>
        <begin position="1"/>
        <end position="34"/>
    </location>
</feature>
<evidence type="ECO:0000256" key="7">
    <source>
        <dbReference type="ARBA" id="ARBA00023187"/>
    </source>
</evidence>
<dbReference type="CDD" id="cd01683">
    <property type="entry name" value="EF2_IV_snRNP"/>
    <property type="match status" value="1"/>
</dbReference>
<evidence type="ECO:0000256" key="4">
    <source>
        <dbReference type="ARBA" id="ARBA00022728"/>
    </source>
</evidence>
<accession>A0A6L2PFA7</accession>
<dbReference type="FunCoup" id="A0A6L2PFA7">
    <property type="interactions" value="2060"/>
</dbReference>
<evidence type="ECO:0000256" key="9">
    <source>
        <dbReference type="ARBA" id="ARBA00031432"/>
    </source>
</evidence>
<dbReference type="SMART" id="SM00889">
    <property type="entry name" value="EFG_IV"/>
    <property type="match status" value="1"/>
</dbReference>
<dbReference type="Gene3D" id="3.30.230.10">
    <property type="match status" value="1"/>
</dbReference>
<dbReference type="CDD" id="cd04090">
    <property type="entry name" value="EF2_II_snRNP"/>
    <property type="match status" value="1"/>
</dbReference>
<dbReference type="Pfam" id="PF16004">
    <property type="entry name" value="EFTUD2"/>
    <property type="match status" value="1"/>
</dbReference>
<keyword evidence="7" id="KW-0508">mRNA splicing</keyword>
<evidence type="ECO:0000259" key="12">
    <source>
        <dbReference type="SMART" id="SM00838"/>
    </source>
</evidence>
<organism evidence="14 15">
    <name type="scientific">Coptotermes formosanus</name>
    <name type="common">Formosan subterranean termite</name>
    <dbReference type="NCBI Taxonomy" id="36987"/>
    <lineage>
        <taxon>Eukaryota</taxon>
        <taxon>Metazoa</taxon>
        <taxon>Ecdysozoa</taxon>
        <taxon>Arthropoda</taxon>
        <taxon>Hexapoda</taxon>
        <taxon>Insecta</taxon>
        <taxon>Pterygota</taxon>
        <taxon>Neoptera</taxon>
        <taxon>Polyneoptera</taxon>
        <taxon>Dictyoptera</taxon>
        <taxon>Blattodea</taxon>
        <taxon>Blattoidea</taxon>
        <taxon>Termitoidae</taxon>
        <taxon>Rhinotermitidae</taxon>
        <taxon>Coptotermes</taxon>
    </lineage>
</organism>
<dbReference type="GO" id="GO:0003924">
    <property type="term" value="F:GTPase activity"/>
    <property type="evidence" value="ECO:0007669"/>
    <property type="project" value="InterPro"/>
</dbReference>
<evidence type="ECO:0000256" key="1">
    <source>
        <dbReference type="ARBA" id="ARBA00004123"/>
    </source>
</evidence>
<sequence length="1097" mass="124636">MDADLYDEFGNYIGPELESDEEEEEGYGDREPEAQEYDVGNVRDMAVRCVAQIAKTRNTYRTSEEKCSLCSLQDEGAEDQGEEMDATPMAVVLHEDKRYYPAALEVFGPEVETIVQEEDTQPLDKPLVAPIKKKKFQLKEQDLPDTVYNMEFLADMMDNPNLIRNVALVGHLHHGKTTFVDCLIRQTHPGFRSTEERNLRYTDTLFTEQERGVGIKAIPVTLVLPDVKNKSYLINVFDTPGMTMSMVFAFVYHPYFVRKFRGIVIPFLNFYNIPEILICLLNSQNALNLSEYPLSTIASFLAEIVAIHARKFGDFELIFSLLPFLKERDGMFYQERSTDFVCQEHCELKVIPLCCISDSSLEDLRSCYIKCWEKLAITVCINKIDRLMLELKLPPQDAYYKLRHIVEEINGLLSLYSDDENPKIVSPILGNVCFASSQYAVCFTLKSFANIYAQTYDGININEFARRLWGDIYFNSKTRRFTKKSPHGSAQRSFVEFILEPLYKIFAQVVGDVDTTLPAVLDELGIRLTKEEMKINIRPLLRLICNKFLGDFSGFVDMCVQHIPSPVDNAKLKVQHIYTGPLDTDLAEDMCNCDPDGHLMVYSTKMYPTEDCTFFQVLARVMSGTLHSGQEVRVLGENYTLADEEDSRILTVGRLWIYEARYKVEVSRVPAGNWVLIEGIDQPIVKTSTITDLNISDELYIFQPLKFNTQSVIKIAVEPVNPSELPKMLDGLRKVNKSYPLLATRVEESGEHIVLGTGELYLDCVMHDLRKMYSEIDIKVADPVVAFCETVVETSSLKCFAETPNKKNKITMIAEPLEKGLAEDIENEVVQISWNKKRLGEFFQTKYDWDLLAARSIWAFGPDSTGPNILVDDTLPSEVDKGLLSSVKDSIVQGFQWGTREGPLCEEPIRNVKFKILDAVIALEPLHRGGGQIIPTARRVAYSAFLMATPRLMEPYLFVEVQAPADCVSAVYTVLARRRGHVTQDAPVPGSPLYTIKAFIPAIDSFGFETDLRTHTQGQAFCLSVFHHWQIVPGDPLDKSIVIRPLEPQPATHLAREFMIKTRRRKGLSEDVSINKFFDDPMLLELARQDVMLNYPL</sequence>
<dbReference type="InterPro" id="IPR020568">
    <property type="entry name" value="Ribosomal_Su5_D2-typ_SF"/>
</dbReference>
<dbReference type="Pfam" id="PF14492">
    <property type="entry name" value="EFG_III"/>
    <property type="match status" value="1"/>
</dbReference>
<dbReference type="GO" id="GO:0071007">
    <property type="term" value="C:U2-type catalytic step 2 spliceosome"/>
    <property type="evidence" value="ECO:0007669"/>
    <property type="project" value="TreeGrafter"/>
</dbReference>
<dbReference type="Gene3D" id="3.30.70.240">
    <property type="match status" value="1"/>
</dbReference>
<dbReference type="Pfam" id="PF00679">
    <property type="entry name" value="EFG_C"/>
    <property type="match status" value="1"/>
</dbReference>
<evidence type="ECO:0000256" key="6">
    <source>
        <dbReference type="ARBA" id="ARBA00023134"/>
    </source>
</evidence>
<evidence type="ECO:0000313" key="14">
    <source>
        <dbReference type="EMBL" id="GFG29245.1"/>
    </source>
</evidence>
<evidence type="ECO:0000256" key="11">
    <source>
        <dbReference type="SAM" id="MobiDB-lite"/>
    </source>
</evidence>
<dbReference type="GO" id="GO:0046540">
    <property type="term" value="C:U4/U6 x U5 tri-snRNP complex"/>
    <property type="evidence" value="ECO:0007669"/>
    <property type="project" value="TreeGrafter"/>
</dbReference>
<keyword evidence="5" id="KW-0547">Nucleotide-binding</keyword>
<dbReference type="InterPro" id="IPR009000">
    <property type="entry name" value="Transl_B-barrel_sf"/>
</dbReference>
<dbReference type="Proteomes" id="UP000502823">
    <property type="component" value="Unassembled WGS sequence"/>
</dbReference>
<protein>
    <recommendedName>
        <fullName evidence="2">116 kDa U5 small nuclear ribonucleoprotein component</fullName>
    </recommendedName>
    <alternativeName>
        <fullName evidence="9">U5 snRNP-specific protein, 116 kDa</fullName>
    </alternativeName>
</protein>
<dbReference type="Pfam" id="PF00009">
    <property type="entry name" value="GTP_EFTU"/>
    <property type="match status" value="1"/>
</dbReference>
<dbReference type="Gene3D" id="3.90.1430.10">
    <property type="entry name" value="Yeast translation eEF2 (G' domain)"/>
    <property type="match status" value="1"/>
</dbReference>
<dbReference type="SUPFAM" id="SSF54980">
    <property type="entry name" value="EF-G C-terminal domain-like"/>
    <property type="match status" value="2"/>
</dbReference>
<feature type="compositionally biased region" description="Acidic residues" evidence="11">
    <location>
        <begin position="17"/>
        <end position="26"/>
    </location>
</feature>
<dbReference type="FunFam" id="2.40.30.10:FF:000029">
    <property type="entry name" value="116 kDa U5 small nuclear ribonucleoprotein component"/>
    <property type="match status" value="1"/>
</dbReference>
<dbReference type="Pfam" id="PF03764">
    <property type="entry name" value="EFG_IV"/>
    <property type="match status" value="1"/>
</dbReference>
<evidence type="ECO:0000256" key="2">
    <source>
        <dbReference type="ARBA" id="ARBA00018774"/>
    </source>
</evidence>
<dbReference type="GO" id="GO:0005525">
    <property type="term" value="F:GTP binding"/>
    <property type="evidence" value="ECO:0007669"/>
    <property type="project" value="UniProtKB-KW"/>
</dbReference>
<dbReference type="InterPro" id="IPR004161">
    <property type="entry name" value="EFTu-like_2"/>
</dbReference>
<keyword evidence="15" id="KW-1185">Reference proteome</keyword>
<name>A0A6L2PFA7_COPFO</name>
<evidence type="ECO:0000256" key="5">
    <source>
        <dbReference type="ARBA" id="ARBA00022741"/>
    </source>
</evidence>
<dbReference type="SUPFAM" id="SSF50447">
    <property type="entry name" value="Translation proteins"/>
    <property type="match status" value="1"/>
</dbReference>
<proteinExistence type="predicted"/>
<dbReference type="FunFam" id="3.30.230.10:FF:000009">
    <property type="entry name" value="116 kDa U5 small nuclear ribonucleoprotein component"/>
    <property type="match status" value="1"/>
</dbReference>
<dbReference type="InParanoid" id="A0A6L2PFA7"/>
<dbReference type="Gene3D" id="3.40.50.300">
    <property type="entry name" value="P-loop containing nucleotide triphosphate hydrolases"/>
    <property type="match status" value="1"/>
</dbReference>
<comment type="subcellular location">
    <subcellularLocation>
        <location evidence="1">Nucleus</location>
    </subcellularLocation>
</comment>
<dbReference type="OrthoDB" id="364892at2759"/>
<feature type="domain" description="Translation elongation factor EFG/EF2" evidence="13">
    <location>
        <begin position="828"/>
        <end position="949"/>
    </location>
</feature>
<dbReference type="Gene3D" id="3.30.70.870">
    <property type="entry name" value="Elongation Factor G (Translational Gtpase), domain 3"/>
    <property type="match status" value="1"/>
</dbReference>